<name>A0A382G8T8_9ZZZZ</name>
<dbReference type="EMBL" id="UINC01053730">
    <property type="protein sequence ID" value="SVB70611.1"/>
    <property type="molecule type" value="Genomic_DNA"/>
</dbReference>
<dbReference type="SUPFAM" id="SSF53271">
    <property type="entry name" value="PRTase-like"/>
    <property type="match status" value="1"/>
</dbReference>
<keyword evidence="2" id="KW-0808">Transferase</keyword>
<dbReference type="PANTHER" id="PTHR43363">
    <property type="entry name" value="HYPOXANTHINE PHOSPHORIBOSYLTRANSFERASE"/>
    <property type="match status" value="1"/>
</dbReference>
<organism evidence="4">
    <name type="scientific">marine metagenome</name>
    <dbReference type="NCBI Taxonomy" id="408172"/>
    <lineage>
        <taxon>unclassified sequences</taxon>
        <taxon>metagenomes</taxon>
        <taxon>ecological metagenomes</taxon>
    </lineage>
</organism>
<dbReference type="InterPro" id="IPR000836">
    <property type="entry name" value="PRTase_dom"/>
</dbReference>
<dbReference type="PANTHER" id="PTHR43363:SF1">
    <property type="entry name" value="HYPOXANTHINE-GUANINE PHOSPHORIBOSYLTRANSFERASE"/>
    <property type="match status" value="1"/>
</dbReference>
<gene>
    <name evidence="4" type="ORF">METZ01_LOCUS223465</name>
</gene>
<proteinExistence type="predicted"/>
<evidence type="ECO:0000259" key="3">
    <source>
        <dbReference type="Pfam" id="PF00156"/>
    </source>
</evidence>
<dbReference type="Pfam" id="PF00156">
    <property type="entry name" value="Pribosyltran"/>
    <property type="match status" value="1"/>
</dbReference>
<dbReference type="GO" id="GO:0016757">
    <property type="term" value="F:glycosyltransferase activity"/>
    <property type="evidence" value="ECO:0007669"/>
    <property type="project" value="UniProtKB-KW"/>
</dbReference>
<dbReference type="CDD" id="cd06223">
    <property type="entry name" value="PRTases_typeI"/>
    <property type="match status" value="1"/>
</dbReference>
<evidence type="ECO:0000256" key="1">
    <source>
        <dbReference type="ARBA" id="ARBA00022676"/>
    </source>
</evidence>
<dbReference type="Gene3D" id="3.40.50.2020">
    <property type="match status" value="1"/>
</dbReference>
<evidence type="ECO:0000313" key="4">
    <source>
        <dbReference type="EMBL" id="SVB70611.1"/>
    </source>
</evidence>
<dbReference type="AlphaFoldDB" id="A0A382G8T8"/>
<protein>
    <recommendedName>
        <fullName evidence="3">Phosphoribosyltransferase domain-containing protein</fullName>
    </recommendedName>
</protein>
<evidence type="ECO:0000256" key="2">
    <source>
        <dbReference type="ARBA" id="ARBA00022679"/>
    </source>
</evidence>
<accession>A0A382G8T8</accession>
<keyword evidence="1" id="KW-0328">Glycosyltransferase</keyword>
<reference evidence="4" key="1">
    <citation type="submission" date="2018-05" db="EMBL/GenBank/DDBJ databases">
        <authorList>
            <person name="Lanie J.A."/>
            <person name="Ng W.-L."/>
            <person name="Kazmierczak K.M."/>
            <person name="Andrzejewski T.M."/>
            <person name="Davidsen T.M."/>
            <person name="Wayne K.J."/>
            <person name="Tettelin H."/>
            <person name="Glass J.I."/>
            <person name="Rusch D."/>
            <person name="Podicherti R."/>
            <person name="Tsui H.-C.T."/>
            <person name="Winkler M.E."/>
        </authorList>
    </citation>
    <scope>NUCLEOTIDE SEQUENCE</scope>
</reference>
<dbReference type="InterPro" id="IPR029057">
    <property type="entry name" value="PRTase-like"/>
</dbReference>
<sequence>MGSYSYFYDEYHNDVAQLVERFKKIPNPHIVSIYRGSLPLGVHLSNIFKCPLSIVKYQSRDGEDSKAEWLLNLTADKSVRNNPKFFPHLIVVDDIYDTGETFRAVKALSEFQDNPDYSLMALFGNKNDDGVHYLHEQLRKWIVFPWERTPDPVHVHTEQCKHE</sequence>
<feature type="domain" description="Phosphoribosyltransferase" evidence="3">
    <location>
        <begin position="19"/>
        <end position="107"/>
    </location>
</feature>